<proteinExistence type="predicted"/>
<feature type="domain" description="OLD protein-like TOPRIM" evidence="2">
    <location>
        <begin position="472"/>
        <end position="536"/>
    </location>
</feature>
<protein>
    <submittedName>
        <fullName evidence="3">AAA family ATPase</fullName>
    </submittedName>
</protein>
<dbReference type="PANTHER" id="PTHR43581:SF2">
    <property type="entry name" value="EXCINUCLEASE ATPASE SUBUNIT"/>
    <property type="match status" value="1"/>
</dbReference>
<dbReference type="Pfam" id="PF20469">
    <property type="entry name" value="OLD-like_TOPRIM"/>
    <property type="match status" value="1"/>
</dbReference>
<sequence>MKISQIKIKNFRKLKNCIINLSNKETLFVGANNSGKTSAMHALMFFLSNESKKFKITDFSIDYWKQLDEIGKSWLHEDVSNHIGSDINEWRKYCPSLYVTLSNFIELDLPKIKHLIPSLSWDLNSSLYVSLIYEPKDLGKLKADFIKHIKQIKEAYSERIPTLLPTSLKEFLGENITSYFSINAYLFEEGNESNLYPLQNFPFEGIFKLSIIPAQRKFADSTDIDNKSNNLSDELGKFYENHIDFKKLPSIDDINTLLAIQELQNRITSELNIKFQEPLSKLKGLGYPSANYDPDIKLESFIDNSDILKRHTKVKFGNDTNLALPEELNGLGYRNLIYIFFKLLAFKSEWQREGKASEIEYDLPIEPIHLVLIEEPEAHLHSQVQQIFVRKAYEILTQDVSDLFSTQLIISTHSSYIIHEIGFENLHYFKRINNKDILCSEAIDLSNVFNNSNIENKKFVSRYLRTIHCDLFFANAIILVEGSAERMLLPYFIRYNFPELHSSYISILEVNGAHAHRFKPLIEALGVPSLVLTDLDSVDQEGKKVNPKRGEGQKSSCDNLTSWLSLPDRNLETVLDYSDSEQIVNNSFISYQKEIPINWRGKEKTVIPYTFEDSIMYSNLDLFQNKEKMKEATGMLKKMHQAALAQNIDDCCIKAFNALSGEKARMALDILYMFDPDVNIFNTPDYIETGLTWLKKELGLDNGECHE</sequence>
<dbReference type="InterPro" id="IPR027417">
    <property type="entry name" value="P-loop_NTPase"/>
</dbReference>
<dbReference type="InterPro" id="IPR041685">
    <property type="entry name" value="AAA_GajA/Old/RecF-like"/>
</dbReference>
<name>A0AA42EDZ3_GLAPU</name>
<evidence type="ECO:0000313" key="4">
    <source>
        <dbReference type="Proteomes" id="UP001148834"/>
    </source>
</evidence>
<dbReference type="InterPro" id="IPR034139">
    <property type="entry name" value="TOPRIM_OLD"/>
</dbReference>
<evidence type="ECO:0000259" key="1">
    <source>
        <dbReference type="Pfam" id="PF13175"/>
    </source>
</evidence>
<feature type="domain" description="Endonuclease GajA/Old nuclease/RecF-like AAA" evidence="1">
    <location>
        <begin position="1"/>
        <end position="418"/>
    </location>
</feature>
<dbReference type="Pfam" id="PF13175">
    <property type="entry name" value="AAA_15"/>
    <property type="match status" value="1"/>
</dbReference>
<dbReference type="AlphaFoldDB" id="A0AA42EDZ3"/>
<comment type="caution">
    <text evidence="3">The sequence shown here is derived from an EMBL/GenBank/DDBJ whole genome shotgun (WGS) entry which is preliminary data.</text>
</comment>
<evidence type="ECO:0000313" key="3">
    <source>
        <dbReference type="EMBL" id="MDD2169030.1"/>
    </source>
</evidence>
<dbReference type="CDD" id="cd01026">
    <property type="entry name" value="TOPRIM_OLD"/>
    <property type="match status" value="1"/>
</dbReference>
<dbReference type="InterPro" id="IPR051396">
    <property type="entry name" value="Bact_Antivir_Def_Nuclease"/>
</dbReference>
<dbReference type="SUPFAM" id="SSF52540">
    <property type="entry name" value="P-loop containing nucleoside triphosphate hydrolases"/>
    <property type="match status" value="1"/>
</dbReference>
<dbReference type="EMBL" id="JAODIR010000084">
    <property type="protein sequence ID" value="MDD2169030.1"/>
    <property type="molecule type" value="Genomic_DNA"/>
</dbReference>
<dbReference type="RefSeq" id="WP_404858485.1">
    <property type="nucleotide sequence ID" value="NZ_JBJDTL010000013.1"/>
</dbReference>
<reference evidence="3" key="1">
    <citation type="submission" date="2022-09" db="EMBL/GenBank/DDBJ databases">
        <title>Molecular characterization of Glaesserella parasuis strains circulating in commercial swine farms using whole-genome sequencing.</title>
        <authorList>
            <person name="Mugabi R."/>
            <person name="Clavijo M."/>
            <person name="Li G."/>
        </authorList>
    </citation>
    <scope>NUCLEOTIDE SEQUENCE</scope>
    <source>
        <strain evidence="3">0435-53</strain>
    </source>
</reference>
<gene>
    <name evidence="3" type="ORF">N5925_10705</name>
</gene>
<dbReference type="PANTHER" id="PTHR43581">
    <property type="entry name" value="ATP/GTP PHOSPHATASE"/>
    <property type="match status" value="1"/>
</dbReference>
<evidence type="ECO:0000259" key="2">
    <source>
        <dbReference type="Pfam" id="PF20469"/>
    </source>
</evidence>
<organism evidence="3 4">
    <name type="scientific">Glaesserella parasuis</name>
    <name type="common">Haemophilus parasuis</name>
    <dbReference type="NCBI Taxonomy" id="738"/>
    <lineage>
        <taxon>Bacteria</taxon>
        <taxon>Pseudomonadati</taxon>
        <taxon>Pseudomonadota</taxon>
        <taxon>Gammaproteobacteria</taxon>
        <taxon>Pasteurellales</taxon>
        <taxon>Pasteurellaceae</taxon>
        <taxon>Glaesserella</taxon>
    </lineage>
</organism>
<dbReference type="Gene3D" id="3.40.50.300">
    <property type="entry name" value="P-loop containing nucleotide triphosphate hydrolases"/>
    <property type="match status" value="2"/>
</dbReference>
<dbReference type="Proteomes" id="UP001148834">
    <property type="component" value="Unassembled WGS sequence"/>
</dbReference>
<accession>A0AA42EDZ3</accession>